<evidence type="ECO:0000256" key="4">
    <source>
        <dbReference type="ARBA" id="ARBA00022692"/>
    </source>
</evidence>
<dbReference type="Gene3D" id="3.40.190.10">
    <property type="entry name" value="Periplasmic binding protein-like II"/>
    <property type="match status" value="2"/>
</dbReference>
<evidence type="ECO:0000256" key="2">
    <source>
        <dbReference type="ARBA" id="ARBA00022448"/>
    </source>
</evidence>
<dbReference type="SMART" id="SM00079">
    <property type="entry name" value="PBPe"/>
    <property type="match status" value="1"/>
</dbReference>
<dbReference type="Gene3D" id="1.10.287.70">
    <property type="match status" value="1"/>
</dbReference>
<evidence type="ECO:0000256" key="11">
    <source>
        <dbReference type="ARBA" id="ARBA00023257"/>
    </source>
</evidence>
<feature type="binding site" evidence="15">
    <location>
        <position position="307"/>
    </location>
    <ligand>
        <name>L-glutamate</name>
        <dbReference type="ChEBI" id="CHEBI:29985"/>
    </ligand>
</feature>
<evidence type="ECO:0000256" key="3">
    <source>
        <dbReference type="ARBA" id="ARBA00022475"/>
    </source>
</evidence>
<protein>
    <recommendedName>
        <fullName evidence="19">Ionotropic glutamate receptor C-terminal domain-containing protein</fullName>
    </recommendedName>
</protein>
<feature type="binding site" evidence="15">
    <location>
        <position position="138"/>
    </location>
    <ligand>
        <name>L-glutamate</name>
        <dbReference type="ChEBI" id="CHEBI:29985"/>
    </ligand>
</feature>
<keyword evidence="6" id="KW-0770">Synapse</keyword>
<accession>E4XGY6</accession>
<dbReference type="InterPro" id="IPR019594">
    <property type="entry name" value="Glu/Gly-bd"/>
</dbReference>
<dbReference type="GO" id="GO:0038023">
    <property type="term" value="F:signaling receptor activity"/>
    <property type="evidence" value="ECO:0007669"/>
    <property type="project" value="InterPro"/>
</dbReference>
<evidence type="ECO:0000256" key="1">
    <source>
        <dbReference type="ARBA" id="ARBA00004651"/>
    </source>
</evidence>
<keyword evidence="21" id="KW-1185">Reference proteome</keyword>
<evidence type="ECO:0000256" key="9">
    <source>
        <dbReference type="ARBA" id="ARBA00023170"/>
    </source>
</evidence>
<dbReference type="FunFam" id="3.40.190.10:FF:000061">
    <property type="entry name" value="Glutamate receptor, ionotropic kainate"/>
    <property type="match status" value="1"/>
</dbReference>
<dbReference type="OrthoDB" id="5984008at2759"/>
<evidence type="ECO:0000256" key="6">
    <source>
        <dbReference type="ARBA" id="ARBA00023018"/>
    </source>
</evidence>
<dbReference type="GO" id="GO:0045211">
    <property type="term" value="C:postsynaptic membrane"/>
    <property type="evidence" value="ECO:0007669"/>
    <property type="project" value="UniProtKB-SubCell"/>
</dbReference>
<name>E4XGY6_OIKDI</name>
<dbReference type="PRINTS" id="PR00177">
    <property type="entry name" value="NMDARECEPTOR"/>
</dbReference>
<evidence type="ECO:0000256" key="8">
    <source>
        <dbReference type="ARBA" id="ARBA00023136"/>
    </source>
</evidence>
<dbReference type="InterPro" id="IPR001508">
    <property type="entry name" value="Iono_Glu_rcpt_met"/>
</dbReference>
<dbReference type="InterPro" id="IPR001320">
    <property type="entry name" value="Iontro_rcpt_C"/>
</dbReference>
<feature type="site" description="Crucial to convey clamshell closure to channel opening" evidence="16">
    <location>
        <position position="286"/>
    </location>
</feature>
<gene>
    <name evidence="20" type="ORF">GSOID_T00010752001</name>
</gene>
<evidence type="ECO:0000259" key="19">
    <source>
        <dbReference type="SMART" id="SM00079"/>
    </source>
</evidence>
<feature type="site" description="Interaction with the cone snail toxin Con-ikot-ikot" evidence="16">
    <location>
        <position position="409"/>
    </location>
</feature>
<dbReference type="CDD" id="cd13714">
    <property type="entry name" value="PBP2_iGluR_Kainate"/>
    <property type="match status" value="1"/>
</dbReference>
<evidence type="ECO:0000256" key="14">
    <source>
        <dbReference type="ARBA" id="ARBA00034100"/>
    </source>
</evidence>
<keyword evidence="17" id="KW-1015">Disulfide bond</keyword>
<dbReference type="InterPro" id="IPR015683">
    <property type="entry name" value="Ionotropic_Glu_rcpt"/>
</dbReference>
<feature type="binding site" evidence="15">
    <location>
        <position position="308"/>
    </location>
    <ligand>
        <name>L-glutamate</name>
        <dbReference type="ChEBI" id="CHEBI:29985"/>
    </ligand>
</feature>
<keyword evidence="2" id="KW-0813">Transport</keyword>
<evidence type="ECO:0000313" key="20">
    <source>
        <dbReference type="EMBL" id="CBY09934.1"/>
    </source>
</evidence>
<dbReference type="SUPFAM" id="SSF53850">
    <property type="entry name" value="Periplasmic binding protein-like II"/>
    <property type="match status" value="1"/>
</dbReference>
<keyword evidence="10" id="KW-0325">Glycoprotein</keyword>
<evidence type="ECO:0000256" key="16">
    <source>
        <dbReference type="PIRSR" id="PIRSR601508-2"/>
    </source>
</evidence>
<keyword evidence="4 18" id="KW-0812">Transmembrane</keyword>
<evidence type="ECO:0000256" key="7">
    <source>
        <dbReference type="ARBA" id="ARBA00023065"/>
    </source>
</evidence>
<evidence type="ECO:0000256" key="10">
    <source>
        <dbReference type="ARBA" id="ARBA00023180"/>
    </source>
</evidence>
<comment type="subcellular location">
    <subcellularLocation>
        <location evidence="1">Cell membrane</location>
        <topology evidence="1">Multi-pass membrane protein</topology>
    </subcellularLocation>
    <subcellularLocation>
        <location evidence="14">Postsynaptic cell membrane</location>
    </subcellularLocation>
</comment>
<evidence type="ECO:0000313" key="21">
    <source>
        <dbReference type="Proteomes" id="UP000001307"/>
    </source>
</evidence>
<keyword evidence="7" id="KW-0406">Ion transport</keyword>
<dbReference type="GO" id="GO:0015276">
    <property type="term" value="F:ligand-gated monoatomic ion channel activity"/>
    <property type="evidence" value="ECO:0007669"/>
    <property type="project" value="InterPro"/>
</dbReference>
<keyword evidence="13" id="KW-0407">Ion channel</keyword>
<organism evidence="20">
    <name type="scientific">Oikopleura dioica</name>
    <name type="common">Tunicate</name>
    <dbReference type="NCBI Taxonomy" id="34765"/>
    <lineage>
        <taxon>Eukaryota</taxon>
        <taxon>Metazoa</taxon>
        <taxon>Chordata</taxon>
        <taxon>Tunicata</taxon>
        <taxon>Appendicularia</taxon>
        <taxon>Copelata</taxon>
        <taxon>Oikopleuridae</taxon>
        <taxon>Oikopleura</taxon>
    </lineage>
</organism>
<feature type="site" description="Interaction with the cone snail toxin Con-ikot-ikot" evidence="16">
    <location>
        <position position="313"/>
    </location>
</feature>
<dbReference type="FunFam" id="1.10.287.70:FF:000143">
    <property type="entry name" value="Probable glutamate receptor"/>
    <property type="match status" value="1"/>
</dbReference>
<dbReference type="PANTHER" id="PTHR18966">
    <property type="entry name" value="IONOTROPIC GLUTAMATE RECEPTOR"/>
    <property type="match status" value="1"/>
</dbReference>
<evidence type="ECO:0000256" key="5">
    <source>
        <dbReference type="ARBA" id="ARBA00022989"/>
    </source>
</evidence>
<evidence type="ECO:0000256" key="13">
    <source>
        <dbReference type="ARBA" id="ARBA00023303"/>
    </source>
</evidence>
<keyword evidence="12" id="KW-1071">Ligand-gated ion channel</keyword>
<dbReference type="Pfam" id="PF10613">
    <property type="entry name" value="Lig_chan-Glu_bd"/>
    <property type="match status" value="1"/>
</dbReference>
<feature type="domain" description="Ionotropic glutamate receptor C-terminal" evidence="19">
    <location>
        <begin position="65"/>
        <end position="426"/>
    </location>
</feature>
<dbReference type="InParanoid" id="E4XGY6"/>
<keyword evidence="9" id="KW-0675">Receptor</keyword>
<keyword evidence="5 18" id="KW-1133">Transmembrane helix</keyword>
<keyword evidence="11" id="KW-0628">Postsynaptic cell membrane</keyword>
<dbReference type="Pfam" id="PF00060">
    <property type="entry name" value="Lig_chan"/>
    <property type="match status" value="1"/>
</dbReference>
<feature type="transmembrane region" description="Helical" evidence="18">
    <location>
        <begin position="183"/>
        <end position="201"/>
    </location>
</feature>
<dbReference type="AlphaFoldDB" id="E4XGY6"/>
<proteinExistence type="predicted"/>
<reference evidence="20" key="1">
    <citation type="journal article" date="2010" name="Science">
        <title>Plasticity of animal genome architecture unmasked by rapid evolution of a pelagic tunicate.</title>
        <authorList>
            <person name="Denoeud F."/>
            <person name="Henriet S."/>
            <person name="Mungpakdee S."/>
            <person name="Aury J.M."/>
            <person name="Da Silva C."/>
            <person name="Brinkmann H."/>
            <person name="Mikhaleva J."/>
            <person name="Olsen L.C."/>
            <person name="Jubin C."/>
            <person name="Canestro C."/>
            <person name="Bouquet J.M."/>
            <person name="Danks G."/>
            <person name="Poulain J."/>
            <person name="Campsteijn C."/>
            <person name="Adamski M."/>
            <person name="Cross I."/>
            <person name="Yadetie F."/>
            <person name="Muffato M."/>
            <person name="Louis A."/>
            <person name="Butcher S."/>
            <person name="Tsagkogeorga G."/>
            <person name="Konrad A."/>
            <person name="Singh S."/>
            <person name="Jensen M.F."/>
            <person name="Cong E.H."/>
            <person name="Eikeseth-Otteraa H."/>
            <person name="Noel B."/>
            <person name="Anthouard V."/>
            <person name="Porcel B.M."/>
            <person name="Kachouri-Lafond R."/>
            <person name="Nishino A."/>
            <person name="Ugolini M."/>
            <person name="Chourrout P."/>
            <person name="Nishida H."/>
            <person name="Aasland R."/>
            <person name="Huzurbazar S."/>
            <person name="Westhof E."/>
            <person name="Delsuc F."/>
            <person name="Lehrach H."/>
            <person name="Reinhardt R."/>
            <person name="Weissenbach J."/>
            <person name="Roy S.W."/>
            <person name="Artiguenave F."/>
            <person name="Postlethwait J.H."/>
            <person name="Manak J.R."/>
            <person name="Thompson E.M."/>
            <person name="Jaillon O."/>
            <person name="Du Pasquier L."/>
            <person name="Boudinot P."/>
            <person name="Liberles D.A."/>
            <person name="Volff J.N."/>
            <person name="Philippe H."/>
            <person name="Lenhard B."/>
            <person name="Roest Crollius H."/>
            <person name="Wincker P."/>
            <person name="Chourrout D."/>
        </authorList>
    </citation>
    <scope>NUCLEOTIDE SEQUENCE [LARGE SCALE GENOMIC DNA]</scope>
</reference>
<dbReference type="Proteomes" id="UP000001307">
    <property type="component" value="Unassembled WGS sequence"/>
</dbReference>
<evidence type="ECO:0000256" key="15">
    <source>
        <dbReference type="PIRSR" id="PIRSR601508-1"/>
    </source>
</evidence>
<dbReference type="EMBL" id="FN653049">
    <property type="protein sequence ID" value="CBY09934.1"/>
    <property type="molecule type" value="Genomic_DNA"/>
</dbReference>
<keyword evidence="3" id="KW-1003">Cell membrane</keyword>
<evidence type="ECO:0000256" key="12">
    <source>
        <dbReference type="ARBA" id="ARBA00023286"/>
    </source>
</evidence>
<feature type="binding site" evidence="15">
    <location>
        <position position="143"/>
    </location>
    <ligand>
        <name>L-glutamate</name>
        <dbReference type="ChEBI" id="CHEBI:29985"/>
    </ligand>
</feature>
<feature type="disulfide bond" evidence="17">
    <location>
        <begin position="375"/>
        <end position="431"/>
    </location>
</feature>
<evidence type="ECO:0000256" key="18">
    <source>
        <dbReference type="SAM" id="Phobius"/>
    </source>
</evidence>
<sequence length="477" mass="53334">MSNEYVNFHLYEPEQLNDGRNPFHDLTALCKLLEKPLHGILFLSRTESRTNLRGGNRIVRCRSSKLRASASYSFSLQLHQIFCVDILDVMARQLNFKYRIRLCSDNEYGNEQADGTWVNKKDVEPPTGQADLAIGSLTISYEREQRVSFTTPFMNTGVSILYKTAKPSDPGPFSFLAPLSSSVWISILVALFLVTVAVFVVTKTAVDEAKLGCCDSVWFTIGALLQVSTRIAIENYSFKQGPDTTFTTPASRTITAIWWFFTLVFGMFYTANLAAFLTVKRMDVPIKGAEDLTQQSAIAYGTMDDGSTSSFFRNSKIPLYPKGFPKSKHFNSGEVSGKPTVYQQIQETGIQRVLDGNYAFLMEASSIEYLTILNCNLTQVGGLLDSKGYGIATPKGSKWRQILSMQILKMHENGIMEELRQKWWKGNQKPCPVLQENKSSLGMESFGGIYIILCLGVVAALVVALCQYVRKSNRLQA</sequence>
<evidence type="ECO:0000256" key="17">
    <source>
        <dbReference type="PIRSR" id="PIRSR601508-3"/>
    </source>
</evidence>
<keyword evidence="8 18" id="KW-0472">Membrane</keyword>
<feature type="binding site" evidence="15">
    <location>
        <position position="363"/>
    </location>
    <ligand>
        <name>L-glutamate</name>
        <dbReference type="ChEBI" id="CHEBI:29985"/>
    </ligand>
</feature>
<feature type="transmembrane region" description="Helical" evidence="18">
    <location>
        <begin position="448"/>
        <end position="470"/>
    </location>
</feature>
<feature type="transmembrane region" description="Helical" evidence="18">
    <location>
        <begin position="256"/>
        <end position="277"/>
    </location>
</feature>